<dbReference type="InterPro" id="IPR050738">
    <property type="entry name" value="Sulfatase"/>
</dbReference>
<name>A0ABN0RPD2_9FLAO</name>
<dbReference type="PROSITE" id="PS00149">
    <property type="entry name" value="SULFATASE_2"/>
    <property type="match status" value="1"/>
</dbReference>
<feature type="chain" id="PRO_5046296142" evidence="5">
    <location>
        <begin position="18"/>
        <end position="460"/>
    </location>
</feature>
<gene>
    <name evidence="7" type="ORF">KLA_08835</name>
</gene>
<evidence type="ECO:0000256" key="3">
    <source>
        <dbReference type="ARBA" id="ARBA00022801"/>
    </source>
</evidence>
<protein>
    <submittedName>
        <fullName evidence="7">N-acetylgalactosamine-6-sulfatase</fullName>
    </submittedName>
</protein>
<dbReference type="EMBL" id="ARZX01000009">
    <property type="protein sequence ID" value="EWH13656.1"/>
    <property type="molecule type" value="Genomic_DNA"/>
</dbReference>
<keyword evidence="5" id="KW-0732">Signal</keyword>
<dbReference type="InterPro" id="IPR000917">
    <property type="entry name" value="Sulfatase_N"/>
</dbReference>
<evidence type="ECO:0000256" key="4">
    <source>
        <dbReference type="ARBA" id="ARBA00022837"/>
    </source>
</evidence>
<dbReference type="Pfam" id="PF00884">
    <property type="entry name" value="Sulfatase"/>
    <property type="match status" value="1"/>
</dbReference>
<dbReference type="Proteomes" id="UP000019275">
    <property type="component" value="Unassembled WGS sequence"/>
</dbReference>
<feature type="signal peptide" evidence="5">
    <location>
        <begin position="1"/>
        <end position="17"/>
    </location>
</feature>
<evidence type="ECO:0000313" key="7">
    <source>
        <dbReference type="EMBL" id="EWH13656.1"/>
    </source>
</evidence>
<dbReference type="SUPFAM" id="SSF53649">
    <property type="entry name" value="Alkaline phosphatase-like"/>
    <property type="match status" value="1"/>
</dbReference>
<comment type="caution">
    <text evidence="7">The sequence shown here is derived from an EMBL/GenBank/DDBJ whole genome shotgun (WGS) entry which is preliminary data.</text>
</comment>
<keyword evidence="2" id="KW-0479">Metal-binding</keyword>
<dbReference type="RefSeq" id="WP_034645151.1">
    <property type="nucleotide sequence ID" value="NZ_ARZX01000009.1"/>
</dbReference>
<feature type="domain" description="Sulfatase N-terminal" evidence="6">
    <location>
        <begin position="26"/>
        <end position="335"/>
    </location>
</feature>
<evidence type="ECO:0000256" key="2">
    <source>
        <dbReference type="ARBA" id="ARBA00022723"/>
    </source>
</evidence>
<proteinExistence type="inferred from homology"/>
<dbReference type="PANTHER" id="PTHR42693:SF53">
    <property type="entry name" value="ENDO-4-O-SULFATASE"/>
    <property type="match status" value="1"/>
</dbReference>
<comment type="similarity">
    <text evidence="1">Belongs to the sulfatase family.</text>
</comment>
<sequence length="460" mass="52033">MSSLKNLILAFCFFYFAQLITAQKQPNIIVVLTDDQGWADVGFNGATDIPTPNLDKIASEGVIFSNGYVSHPYCSPSRAGLLTGRYQARFGHDCNMPYEGENDATIGTPLSEKLISEALKEQGYRTSAIGKWHIGDHPNLHPPAQGFDHWFGFPGGSMNYWGKATSKIQTIYRNTKPVAEEELTYLTDDFTNEAINFINKKDKNPFFIYLAYNAPHAPDHATKKYLEQTKHIEYAGRSVYAAMVNAVDANIGKIDSTLVANGIKDNTILVFLSDNGGRIQHADNRPYRGHKGMLFEGGIKVPFFISWPSKIKEHSKYIKPISSLDLFPTLLNAAGGNAAIEKQLDGVDLMPYLLNKNKGTPHKTLFWRSSGNFEYAVRKDKYKLYKSAYKNKTLLFNIEEDNLERYDIAAQHPEICIDLEKSYTNWDAKNKTPGWLDPHAENVVKEDKRWRKTREKSLKK</sequence>
<evidence type="ECO:0000313" key="8">
    <source>
        <dbReference type="Proteomes" id="UP000019275"/>
    </source>
</evidence>
<accession>A0ABN0RPD2</accession>
<dbReference type="InterPro" id="IPR024607">
    <property type="entry name" value="Sulfatase_CS"/>
</dbReference>
<dbReference type="PANTHER" id="PTHR42693">
    <property type="entry name" value="ARYLSULFATASE FAMILY MEMBER"/>
    <property type="match status" value="1"/>
</dbReference>
<organism evidence="7 8">
    <name type="scientific">Cellulophaga geojensis KL-A</name>
    <dbReference type="NCBI Taxonomy" id="1328323"/>
    <lineage>
        <taxon>Bacteria</taxon>
        <taxon>Pseudomonadati</taxon>
        <taxon>Bacteroidota</taxon>
        <taxon>Flavobacteriia</taxon>
        <taxon>Flavobacteriales</taxon>
        <taxon>Flavobacteriaceae</taxon>
        <taxon>Cellulophaga</taxon>
    </lineage>
</organism>
<dbReference type="Gene3D" id="3.30.1120.10">
    <property type="match status" value="1"/>
</dbReference>
<reference evidence="7 8" key="1">
    <citation type="journal article" date="2014" name="Genome Announc.">
        <title>Draft Genome Sequence of the Carrageenan-Degrading Bacterium Cellulophaga sp. Strain KL-A, Isolated from Decaying Marine Algae.</title>
        <authorList>
            <person name="Shan D."/>
            <person name="Ying J."/>
            <person name="Li X."/>
            <person name="Gao Z."/>
            <person name="Wei G."/>
            <person name="Shao Z."/>
        </authorList>
    </citation>
    <scope>NUCLEOTIDE SEQUENCE [LARGE SCALE GENOMIC DNA]</scope>
    <source>
        <strain evidence="7 8">KL-A</strain>
    </source>
</reference>
<keyword evidence="8" id="KW-1185">Reference proteome</keyword>
<keyword evidence="4" id="KW-0106">Calcium</keyword>
<evidence type="ECO:0000256" key="1">
    <source>
        <dbReference type="ARBA" id="ARBA00008779"/>
    </source>
</evidence>
<evidence type="ECO:0000256" key="5">
    <source>
        <dbReference type="SAM" id="SignalP"/>
    </source>
</evidence>
<dbReference type="Gene3D" id="3.40.720.10">
    <property type="entry name" value="Alkaline Phosphatase, subunit A"/>
    <property type="match status" value="1"/>
</dbReference>
<keyword evidence="3" id="KW-0378">Hydrolase</keyword>
<evidence type="ECO:0000259" key="6">
    <source>
        <dbReference type="Pfam" id="PF00884"/>
    </source>
</evidence>
<dbReference type="InterPro" id="IPR017850">
    <property type="entry name" value="Alkaline_phosphatase_core_sf"/>
</dbReference>